<dbReference type="PANTHER" id="PTHR30298:SF0">
    <property type="entry name" value="PROTEIN YBFL-RELATED"/>
    <property type="match status" value="1"/>
</dbReference>
<gene>
    <name evidence="1" type="ORF">EZS27_038754</name>
</gene>
<feature type="non-terminal residue" evidence="1">
    <location>
        <position position="1"/>
    </location>
</feature>
<proteinExistence type="predicted"/>
<dbReference type="InterPro" id="IPR051698">
    <property type="entry name" value="Transposase_11-like"/>
</dbReference>
<reference evidence="1" key="1">
    <citation type="submission" date="2019-03" db="EMBL/GenBank/DDBJ databases">
        <title>Single cell metagenomics reveals metabolic interactions within the superorganism composed of flagellate Streblomastix strix and complex community of Bacteroidetes bacteria on its surface.</title>
        <authorList>
            <person name="Treitli S.C."/>
            <person name="Kolisko M."/>
            <person name="Husnik F."/>
            <person name="Keeling P."/>
            <person name="Hampl V."/>
        </authorList>
    </citation>
    <scope>NUCLEOTIDE SEQUENCE</scope>
    <source>
        <strain evidence="1">STM</strain>
    </source>
</reference>
<name>A0A5J4PMS6_9ZZZZ</name>
<dbReference type="AlphaFoldDB" id="A0A5J4PMS6"/>
<dbReference type="EMBL" id="SNRY01007745">
    <property type="protein sequence ID" value="KAA6309829.1"/>
    <property type="molecule type" value="Genomic_DNA"/>
</dbReference>
<organism evidence="1">
    <name type="scientific">termite gut metagenome</name>
    <dbReference type="NCBI Taxonomy" id="433724"/>
    <lineage>
        <taxon>unclassified sequences</taxon>
        <taxon>metagenomes</taxon>
        <taxon>organismal metagenomes</taxon>
    </lineage>
</organism>
<dbReference type="PANTHER" id="PTHR30298">
    <property type="entry name" value="H REPEAT-ASSOCIATED PREDICTED TRANSPOSASE"/>
    <property type="match status" value="1"/>
</dbReference>
<protein>
    <recommendedName>
        <fullName evidence="2">ISAs1 family transposase</fullName>
    </recommendedName>
</protein>
<comment type="caution">
    <text evidence="1">The sequence shown here is derived from an EMBL/GenBank/DDBJ whole genome shotgun (WGS) entry which is preliminary data.</text>
</comment>
<accession>A0A5J4PMS6</accession>
<evidence type="ECO:0008006" key="2">
    <source>
        <dbReference type="Google" id="ProtNLM"/>
    </source>
</evidence>
<evidence type="ECO:0000313" key="1">
    <source>
        <dbReference type="EMBL" id="KAA6309829.1"/>
    </source>
</evidence>
<sequence>AHWGIENKLHWLPDVSMGEDASRKKEKNSPQIFSVVFKTALTMLKKYNPEKGNPSIKTKRNMGGCSDQHLIAMMGIDPS</sequence>